<dbReference type="GO" id="GO:0004519">
    <property type="term" value="F:endonuclease activity"/>
    <property type="evidence" value="ECO:0007669"/>
    <property type="project" value="InterPro"/>
</dbReference>
<dbReference type="GO" id="GO:0110001">
    <property type="term" value="C:toxin-antitoxin complex"/>
    <property type="evidence" value="ECO:0007669"/>
    <property type="project" value="InterPro"/>
</dbReference>
<keyword evidence="2" id="KW-1185">Reference proteome</keyword>
<gene>
    <name evidence="1" type="ORF">SAMN05421747_11497</name>
</gene>
<sequence length="98" mass="11371">MVIIAKMFINIFAHKHPASKAALNSWYQIVKEVDWGNFNDVRNTFGSVDAVGNDRYVFNVKGNDYRLIAMIFFDKRTVYIRFIGTHAEYDKLKDCSTV</sequence>
<name>A0A1I1KED7_9SPHI</name>
<dbReference type="AlphaFoldDB" id="A0A1I1KED7"/>
<dbReference type="STRING" id="623281.SAMN05421747_11497"/>
<reference evidence="1 2" key="1">
    <citation type="submission" date="2016-10" db="EMBL/GenBank/DDBJ databases">
        <authorList>
            <person name="de Groot N.N."/>
        </authorList>
    </citation>
    <scope>NUCLEOTIDE SEQUENCE [LARGE SCALE GENOMIC DNA]</scope>
    <source>
        <strain evidence="1 2">DSM 22900</strain>
    </source>
</reference>
<dbReference type="GO" id="GO:0003723">
    <property type="term" value="F:RNA binding"/>
    <property type="evidence" value="ECO:0007669"/>
    <property type="project" value="InterPro"/>
</dbReference>
<protein>
    <submittedName>
        <fullName evidence="1">mRNA interferase HigB</fullName>
    </submittedName>
</protein>
<organism evidence="1 2">
    <name type="scientific">Parapedobacter composti</name>
    <dbReference type="NCBI Taxonomy" id="623281"/>
    <lineage>
        <taxon>Bacteria</taxon>
        <taxon>Pseudomonadati</taxon>
        <taxon>Bacteroidota</taxon>
        <taxon>Sphingobacteriia</taxon>
        <taxon>Sphingobacteriales</taxon>
        <taxon>Sphingobacteriaceae</taxon>
        <taxon>Parapedobacter</taxon>
    </lineage>
</organism>
<dbReference type="InterPro" id="IPR018669">
    <property type="entry name" value="Toxin_HigB"/>
</dbReference>
<accession>A0A1I1KED7</accession>
<dbReference type="EMBL" id="FOLL01000014">
    <property type="protein sequence ID" value="SFC55840.1"/>
    <property type="molecule type" value="Genomic_DNA"/>
</dbReference>
<proteinExistence type="predicted"/>
<dbReference type="Pfam" id="PF09907">
    <property type="entry name" value="HigB_toxin"/>
    <property type="match status" value="1"/>
</dbReference>
<dbReference type="Proteomes" id="UP000199577">
    <property type="component" value="Unassembled WGS sequence"/>
</dbReference>
<dbReference type="RefSeq" id="WP_090974297.1">
    <property type="nucleotide sequence ID" value="NZ_FOLL01000014.1"/>
</dbReference>
<evidence type="ECO:0000313" key="1">
    <source>
        <dbReference type="EMBL" id="SFC55840.1"/>
    </source>
</evidence>
<dbReference type="OrthoDB" id="9799912at2"/>
<evidence type="ECO:0000313" key="2">
    <source>
        <dbReference type="Proteomes" id="UP000199577"/>
    </source>
</evidence>